<evidence type="ECO:0000256" key="13">
    <source>
        <dbReference type="ARBA" id="ARBA00023136"/>
    </source>
</evidence>
<keyword evidence="13 15" id="KW-0472">Membrane</keyword>
<evidence type="ECO:0000256" key="5">
    <source>
        <dbReference type="ARBA" id="ARBA00022448"/>
    </source>
</evidence>
<evidence type="ECO:0000313" key="16">
    <source>
        <dbReference type="EMBL" id="UDD86609.1"/>
    </source>
</evidence>
<protein>
    <recommendedName>
        <fullName evidence="4 15">NADH-ubiquinone oxidoreductase chain 6</fullName>
        <ecNumber evidence="3 15">7.1.1.2</ecNumber>
    </recommendedName>
</protein>
<evidence type="ECO:0000256" key="4">
    <source>
        <dbReference type="ARBA" id="ARBA00021095"/>
    </source>
</evidence>
<dbReference type="PANTHER" id="PTHR11435:SF1">
    <property type="entry name" value="NADH-UBIQUINONE OXIDOREDUCTASE CHAIN 6"/>
    <property type="match status" value="1"/>
</dbReference>
<accession>A0A8K1KVQ5</accession>
<keyword evidence="5 15" id="KW-0813">Transport</keyword>
<keyword evidence="7 15" id="KW-0812">Transmembrane</keyword>
<evidence type="ECO:0000256" key="9">
    <source>
        <dbReference type="ARBA" id="ARBA00022982"/>
    </source>
</evidence>
<evidence type="ECO:0000256" key="11">
    <source>
        <dbReference type="ARBA" id="ARBA00023027"/>
    </source>
</evidence>
<evidence type="ECO:0000256" key="15">
    <source>
        <dbReference type="RuleBase" id="RU004430"/>
    </source>
</evidence>
<evidence type="ECO:0000256" key="7">
    <source>
        <dbReference type="ARBA" id="ARBA00022692"/>
    </source>
</evidence>
<evidence type="ECO:0000256" key="2">
    <source>
        <dbReference type="ARBA" id="ARBA00005698"/>
    </source>
</evidence>
<evidence type="ECO:0000256" key="12">
    <source>
        <dbReference type="ARBA" id="ARBA00023128"/>
    </source>
</evidence>
<dbReference type="InterPro" id="IPR050269">
    <property type="entry name" value="ComplexI_Subunit6"/>
</dbReference>
<keyword evidence="6 15" id="KW-0679">Respiratory chain</keyword>
<keyword evidence="10 15" id="KW-1133">Transmembrane helix</keyword>
<dbReference type="Pfam" id="PF00499">
    <property type="entry name" value="Oxidored_q3"/>
    <property type="match status" value="1"/>
</dbReference>
<keyword evidence="15" id="KW-0830">Ubiquinone</keyword>
<feature type="transmembrane region" description="Helical" evidence="15">
    <location>
        <begin position="136"/>
        <end position="155"/>
    </location>
</feature>
<dbReference type="PANTHER" id="PTHR11435">
    <property type="entry name" value="NADH UBIQUINONE OXIDOREDUCTASE SUBUNIT ND6"/>
    <property type="match status" value="1"/>
</dbReference>
<gene>
    <name evidence="16" type="primary">ND6</name>
</gene>
<organism evidence="16">
    <name type="scientific">Cryptocercus sp. 3 ZQW-2021c</name>
    <dbReference type="NCBI Taxonomy" id="2831450"/>
    <lineage>
        <taxon>Eukaryota</taxon>
        <taxon>Metazoa</taxon>
        <taxon>Ecdysozoa</taxon>
        <taxon>Arthropoda</taxon>
        <taxon>Hexapoda</taxon>
        <taxon>Insecta</taxon>
        <taxon>Pterygota</taxon>
        <taxon>Neoptera</taxon>
        <taxon>Polyneoptera</taxon>
        <taxon>Dictyoptera</taxon>
        <taxon>Blattodea</taxon>
        <taxon>Blattoidea</taxon>
        <taxon>Cryptocercidae</taxon>
        <taxon>Cryptocercus</taxon>
    </lineage>
</organism>
<dbReference type="GO" id="GO:0031966">
    <property type="term" value="C:mitochondrial membrane"/>
    <property type="evidence" value="ECO:0007669"/>
    <property type="project" value="UniProtKB-SubCell"/>
</dbReference>
<keyword evidence="8 15" id="KW-1278">Translocase</keyword>
<dbReference type="InterPro" id="IPR001457">
    <property type="entry name" value="NADH_UbQ/plastoQ_OxRdtase_su6"/>
</dbReference>
<dbReference type="EMBL" id="MZ058077">
    <property type="protein sequence ID" value="UDD86609.1"/>
    <property type="molecule type" value="Genomic_DNA"/>
</dbReference>
<geneLocation type="mitochondrion" evidence="16"/>
<evidence type="ECO:0000256" key="10">
    <source>
        <dbReference type="ARBA" id="ARBA00022989"/>
    </source>
</evidence>
<reference evidence="16" key="1">
    <citation type="journal article" date="2021" name="Mol. Phylogenet. Evol.">
        <title>Vicariance and Dispersal Events Inferred from Mitochondrial Genomes and Nuclear Genes (18S, 28S) Shaped Global Cryptocercus Distributions.</title>
        <authorList>
            <person name="Che Y."/>
            <person name="Deng W."/>
            <person name="Li W."/>
            <person name="Zhang J."/>
            <person name="Kinjo Y."/>
            <person name="Tokuda G."/>
            <person name="Bourguignon T."/>
            <person name="Lo N."/>
            <person name="Wang Z."/>
        </authorList>
    </citation>
    <scope>NUCLEOTIDE SEQUENCE</scope>
</reference>
<keyword evidence="9 15" id="KW-0249">Electron transport</keyword>
<feature type="transmembrane region" description="Helical" evidence="15">
    <location>
        <begin position="54"/>
        <end position="72"/>
    </location>
</feature>
<comment type="similarity">
    <text evidence="2 15">Belongs to the complex I subunit 6 family.</text>
</comment>
<comment type="catalytic activity">
    <reaction evidence="14 15">
        <text>a ubiquinone + NADH + 5 H(+)(in) = a ubiquinol + NAD(+) + 4 H(+)(out)</text>
        <dbReference type="Rhea" id="RHEA:29091"/>
        <dbReference type="Rhea" id="RHEA-COMP:9565"/>
        <dbReference type="Rhea" id="RHEA-COMP:9566"/>
        <dbReference type="ChEBI" id="CHEBI:15378"/>
        <dbReference type="ChEBI" id="CHEBI:16389"/>
        <dbReference type="ChEBI" id="CHEBI:17976"/>
        <dbReference type="ChEBI" id="CHEBI:57540"/>
        <dbReference type="ChEBI" id="CHEBI:57945"/>
        <dbReference type="EC" id="7.1.1.2"/>
    </reaction>
</comment>
<dbReference type="EC" id="7.1.1.2" evidence="3 15"/>
<comment type="function">
    <text evidence="15">Core subunit of the mitochondrial membrane respiratory chain NADH dehydrogenase (Complex I) which catalyzes electron transfer from NADH through the respiratory chain, using ubiquinone as an electron acceptor. Essential for the catalytic activity and assembly of complex I.</text>
</comment>
<dbReference type="AlphaFoldDB" id="A0A8K1KVQ5"/>
<name>A0A8K1KVQ5_9NEOP</name>
<evidence type="ECO:0000256" key="1">
    <source>
        <dbReference type="ARBA" id="ARBA00004225"/>
    </source>
</evidence>
<evidence type="ECO:0000256" key="6">
    <source>
        <dbReference type="ARBA" id="ARBA00022660"/>
    </source>
</evidence>
<comment type="subcellular location">
    <subcellularLocation>
        <location evidence="1 15">Mitochondrion membrane</location>
        <topology evidence="1 15">Multi-pass membrane protein</topology>
    </subcellularLocation>
</comment>
<keyword evidence="12 15" id="KW-0496">Mitochondrion</keyword>
<feature type="transmembrane region" description="Helical" evidence="15">
    <location>
        <begin position="84"/>
        <end position="102"/>
    </location>
</feature>
<keyword evidence="11 15" id="KW-0520">NAD</keyword>
<dbReference type="GO" id="GO:0008137">
    <property type="term" value="F:NADH dehydrogenase (ubiquinone) activity"/>
    <property type="evidence" value="ECO:0007669"/>
    <property type="project" value="UniProtKB-UniRule"/>
</dbReference>
<sequence>MNQMMMSMSITLSMMFTQMNHPLAMGMMLLTQTILVCLMAGTMSQSFWFAYIMFLIFVGGMLVLFIYVTSLASNEMMSLSTKMMITSTMSMMVLLLLTSSWMKINNSEMTTNETLNFNNENQMQLNKLYNKPNGKLTIMLASYLFLALITVVKITNITKGPLRKMNQ</sequence>
<proteinExistence type="inferred from homology"/>
<evidence type="ECO:0000256" key="3">
    <source>
        <dbReference type="ARBA" id="ARBA00012944"/>
    </source>
</evidence>
<evidence type="ECO:0000256" key="8">
    <source>
        <dbReference type="ARBA" id="ARBA00022967"/>
    </source>
</evidence>
<evidence type="ECO:0000256" key="14">
    <source>
        <dbReference type="ARBA" id="ARBA00049551"/>
    </source>
</evidence>